<dbReference type="OrthoDB" id="5867859at2759"/>
<dbReference type="InterPro" id="IPR008569">
    <property type="entry name" value="DUF851"/>
</dbReference>
<sequence length="132" mass="15323">MSADVALDVYEGKVKLVNMPSIPVVLDPMNELSELQRRDKLFYSRDILFGNSVRSMINLYDNSMKVTQLVRRSNVERVKFEEPSIRHSYKRNGAFNVVKEPFVPSCRKKVSRSSRKKKNARIQMIKKIAAFI</sequence>
<evidence type="ECO:0000313" key="2">
    <source>
        <dbReference type="Proteomes" id="UP000053766"/>
    </source>
</evidence>
<keyword evidence="2" id="KW-1185">Reference proteome</keyword>
<reference evidence="1 2" key="1">
    <citation type="submission" date="2013-11" db="EMBL/GenBank/DDBJ databases">
        <title>Draft genome of the bovine lungworm Dictyocaulus viviparus.</title>
        <authorList>
            <person name="Mitreva M."/>
        </authorList>
    </citation>
    <scope>NUCLEOTIDE SEQUENCE [LARGE SCALE GENOMIC DNA]</scope>
    <source>
        <strain evidence="1 2">HannoverDv2000</strain>
    </source>
</reference>
<reference evidence="2" key="2">
    <citation type="journal article" date="2016" name="Sci. Rep.">
        <title>Dictyocaulus viviparus genome, variome and transcriptome elucidate lungworm biology and support future intervention.</title>
        <authorList>
            <person name="McNulty S.N."/>
            <person name="Strube C."/>
            <person name="Rosa B.A."/>
            <person name="Martin J.C."/>
            <person name="Tyagi R."/>
            <person name="Choi Y.J."/>
            <person name="Wang Q."/>
            <person name="Hallsworth Pepin K."/>
            <person name="Zhang X."/>
            <person name="Ozersky P."/>
            <person name="Wilson R.K."/>
            <person name="Sternberg P.W."/>
            <person name="Gasser R.B."/>
            <person name="Mitreva M."/>
        </authorList>
    </citation>
    <scope>NUCLEOTIDE SEQUENCE [LARGE SCALE GENOMIC DNA]</scope>
    <source>
        <strain evidence="2">HannoverDv2000</strain>
    </source>
</reference>
<dbReference type="Pfam" id="PF05867">
    <property type="entry name" value="DUF851"/>
    <property type="match status" value="1"/>
</dbReference>
<proteinExistence type="predicted"/>
<gene>
    <name evidence="1" type="ORF">DICVIV_04406</name>
</gene>
<dbReference type="EMBL" id="KN716234">
    <property type="protein sequence ID" value="KJH49469.1"/>
    <property type="molecule type" value="Genomic_DNA"/>
</dbReference>
<evidence type="ECO:0000313" key="1">
    <source>
        <dbReference type="EMBL" id="KJH49469.1"/>
    </source>
</evidence>
<name>A0A0D8Y0B5_DICVI</name>
<protein>
    <submittedName>
        <fullName evidence="1">Uncharacterized protein</fullName>
    </submittedName>
</protein>
<accession>A0A0D8Y0B5</accession>
<dbReference type="AlphaFoldDB" id="A0A0D8Y0B5"/>
<dbReference type="Proteomes" id="UP000053766">
    <property type="component" value="Unassembled WGS sequence"/>
</dbReference>
<organism evidence="1 2">
    <name type="scientific">Dictyocaulus viviparus</name>
    <name type="common">Bovine lungworm</name>
    <dbReference type="NCBI Taxonomy" id="29172"/>
    <lineage>
        <taxon>Eukaryota</taxon>
        <taxon>Metazoa</taxon>
        <taxon>Ecdysozoa</taxon>
        <taxon>Nematoda</taxon>
        <taxon>Chromadorea</taxon>
        <taxon>Rhabditida</taxon>
        <taxon>Rhabditina</taxon>
        <taxon>Rhabditomorpha</taxon>
        <taxon>Strongyloidea</taxon>
        <taxon>Metastrongylidae</taxon>
        <taxon>Dictyocaulus</taxon>
    </lineage>
</organism>